<dbReference type="InterPro" id="IPR010451">
    <property type="entry name" value="Acetoacetate_decarboxylase"/>
</dbReference>
<proteinExistence type="predicted"/>
<feature type="region of interest" description="Disordered" evidence="1">
    <location>
        <begin position="116"/>
        <end position="168"/>
    </location>
</feature>
<organism evidence="2 3">
    <name type="scientific">Streptomyces thioluteus</name>
    <dbReference type="NCBI Taxonomy" id="66431"/>
    <lineage>
        <taxon>Bacteria</taxon>
        <taxon>Bacillati</taxon>
        <taxon>Actinomycetota</taxon>
        <taxon>Actinomycetes</taxon>
        <taxon>Kitasatosporales</taxon>
        <taxon>Streptomycetaceae</taxon>
        <taxon>Streptomyces</taxon>
    </lineage>
</organism>
<feature type="compositionally biased region" description="Basic and acidic residues" evidence="1">
    <location>
        <begin position="126"/>
        <end position="147"/>
    </location>
</feature>
<dbReference type="InterPro" id="IPR023375">
    <property type="entry name" value="ADC_dom_sf"/>
</dbReference>
<keyword evidence="3" id="KW-1185">Reference proteome</keyword>
<reference evidence="2 3" key="1">
    <citation type="journal article" date="2019" name="Int. J. Syst. Evol. Microbiol.">
        <title>The Global Catalogue of Microorganisms (GCM) 10K type strain sequencing project: providing services to taxonomists for standard genome sequencing and annotation.</title>
        <authorList>
            <consortium name="The Broad Institute Genomics Platform"/>
            <consortium name="The Broad Institute Genome Sequencing Center for Infectious Disease"/>
            <person name="Wu L."/>
            <person name="Ma J."/>
        </authorList>
    </citation>
    <scope>NUCLEOTIDE SEQUENCE [LARGE SCALE GENOMIC DNA]</scope>
    <source>
        <strain evidence="2 3">JCM 4087</strain>
    </source>
</reference>
<name>A0ABN3WQA2_STRTU</name>
<dbReference type="Pfam" id="PF06314">
    <property type="entry name" value="ADC"/>
    <property type="match status" value="1"/>
</dbReference>
<dbReference type="Gene3D" id="2.40.400.10">
    <property type="entry name" value="Acetoacetate decarboxylase-like"/>
    <property type="match status" value="1"/>
</dbReference>
<dbReference type="SUPFAM" id="SSF160104">
    <property type="entry name" value="Acetoacetate decarboxylase-like"/>
    <property type="match status" value="1"/>
</dbReference>
<dbReference type="RefSeq" id="WP_344962459.1">
    <property type="nucleotide sequence ID" value="NZ_BAAAXZ010000077.1"/>
</dbReference>
<evidence type="ECO:0000256" key="1">
    <source>
        <dbReference type="SAM" id="MobiDB-lite"/>
    </source>
</evidence>
<accession>A0ABN3WQA2</accession>
<evidence type="ECO:0000313" key="3">
    <source>
        <dbReference type="Proteomes" id="UP001501102"/>
    </source>
</evidence>
<sequence>MTPEEVLSHATTPCVSCLALGRETVGFPKKLGSPRLYHDIDTLVGTLDYGSLRIATATMGFKHTPLDTEDARTDAAVPLCIVKIGHSFDGTVHRMPPGPAAFQGPHGHGRVVRSGPLAAVRPCPGSDRRSAHEGNRLRPSHPADRNAVRASHSRPRLPRVTRAAAVRW</sequence>
<evidence type="ECO:0000313" key="2">
    <source>
        <dbReference type="EMBL" id="GAA2924083.1"/>
    </source>
</evidence>
<dbReference type="EMBL" id="BAAAXZ010000077">
    <property type="protein sequence ID" value="GAA2924083.1"/>
    <property type="molecule type" value="Genomic_DNA"/>
</dbReference>
<protein>
    <submittedName>
        <fullName evidence="2">Uncharacterized protein</fullName>
    </submittedName>
</protein>
<dbReference type="Proteomes" id="UP001501102">
    <property type="component" value="Unassembled WGS sequence"/>
</dbReference>
<gene>
    <name evidence="2" type="ORF">GCM10020221_20090</name>
</gene>
<comment type="caution">
    <text evidence="2">The sequence shown here is derived from an EMBL/GenBank/DDBJ whole genome shotgun (WGS) entry which is preliminary data.</text>
</comment>